<name>A0A165BSC7_EXIGL</name>
<accession>A0A165BSC7</accession>
<proteinExistence type="predicted"/>
<evidence type="ECO:0000313" key="1">
    <source>
        <dbReference type="EMBL" id="KZV81158.1"/>
    </source>
</evidence>
<organism evidence="1 2">
    <name type="scientific">Exidia glandulosa HHB12029</name>
    <dbReference type="NCBI Taxonomy" id="1314781"/>
    <lineage>
        <taxon>Eukaryota</taxon>
        <taxon>Fungi</taxon>
        <taxon>Dikarya</taxon>
        <taxon>Basidiomycota</taxon>
        <taxon>Agaricomycotina</taxon>
        <taxon>Agaricomycetes</taxon>
        <taxon>Auriculariales</taxon>
        <taxon>Exidiaceae</taxon>
        <taxon>Exidia</taxon>
    </lineage>
</organism>
<dbReference type="AlphaFoldDB" id="A0A165BSC7"/>
<dbReference type="InParanoid" id="A0A165BSC7"/>
<dbReference type="Proteomes" id="UP000077266">
    <property type="component" value="Unassembled WGS sequence"/>
</dbReference>
<protein>
    <submittedName>
        <fullName evidence="1">Uncharacterized protein</fullName>
    </submittedName>
</protein>
<keyword evidence="2" id="KW-1185">Reference proteome</keyword>
<sequence length="276" mass="30533">MIIGSDKVPLNGTEPNPGHTSLFNSFQFYVAVTAHETWAILHVVDLLSLASIYACPPIRLARFGLYALHHCQNGIAWDTEKPRAPAGRAAFLLTPWSRVMPANACAISAVRIGIATSMGSLASHCHLAMLAPPPPFAIGSHVRLEVNILLSSRLLRRTRTSSHMSCVRRSLPIPLSKTSPPAHPFDLPLLLLLGHYPYLREADLHTPVHRILWHPGSSSLPGPALLLRQLRSTLFRVDNCLFKEWLMLSSSSIIPQKERHPAPQALCLSYQLNVRQ</sequence>
<dbReference type="EMBL" id="KV426412">
    <property type="protein sequence ID" value="KZV81158.1"/>
    <property type="molecule type" value="Genomic_DNA"/>
</dbReference>
<gene>
    <name evidence="1" type="ORF">EXIGLDRAFT_704208</name>
</gene>
<reference evidence="1 2" key="1">
    <citation type="journal article" date="2016" name="Mol. Biol. Evol.">
        <title>Comparative Genomics of Early-Diverging Mushroom-Forming Fungi Provides Insights into the Origins of Lignocellulose Decay Capabilities.</title>
        <authorList>
            <person name="Nagy L.G."/>
            <person name="Riley R."/>
            <person name="Tritt A."/>
            <person name="Adam C."/>
            <person name="Daum C."/>
            <person name="Floudas D."/>
            <person name="Sun H."/>
            <person name="Yadav J.S."/>
            <person name="Pangilinan J."/>
            <person name="Larsson K.H."/>
            <person name="Matsuura K."/>
            <person name="Barry K."/>
            <person name="Labutti K."/>
            <person name="Kuo R."/>
            <person name="Ohm R.A."/>
            <person name="Bhattacharya S.S."/>
            <person name="Shirouzu T."/>
            <person name="Yoshinaga Y."/>
            <person name="Martin F.M."/>
            <person name="Grigoriev I.V."/>
            <person name="Hibbett D.S."/>
        </authorList>
    </citation>
    <scope>NUCLEOTIDE SEQUENCE [LARGE SCALE GENOMIC DNA]</scope>
    <source>
        <strain evidence="1 2">HHB12029</strain>
    </source>
</reference>
<evidence type="ECO:0000313" key="2">
    <source>
        <dbReference type="Proteomes" id="UP000077266"/>
    </source>
</evidence>